<organism evidence="1">
    <name type="scientific">hydrocarbon metagenome</name>
    <dbReference type="NCBI Taxonomy" id="938273"/>
    <lineage>
        <taxon>unclassified sequences</taxon>
        <taxon>metagenomes</taxon>
        <taxon>ecological metagenomes</taxon>
    </lineage>
</organism>
<sequence>MKITHEFSTPRNIFEKLIRDYEQLDIRVNGDNVFNFVSTAYHLHEWIKSAPIHSSQQGKRLVKRAVGEDCIKLCRDIITAKKTYKIMIDDPRAQNEPDYTKKPRVMDREHYEKGHKHYKFIIGDKEYDPFEFKESIMNIYKPYFQIK</sequence>
<protein>
    <submittedName>
        <fullName evidence="1">Uncharacterized protein</fullName>
    </submittedName>
</protein>
<reference evidence="1" key="1">
    <citation type="journal article" date="2015" name="Proc. Natl. Acad. Sci. U.S.A.">
        <title>Networks of energetic and metabolic interactions define dynamics in microbial communities.</title>
        <authorList>
            <person name="Embree M."/>
            <person name="Liu J.K."/>
            <person name="Al-Bassam M.M."/>
            <person name="Zengler K."/>
        </authorList>
    </citation>
    <scope>NUCLEOTIDE SEQUENCE</scope>
</reference>
<accession>A0A0W8FVW6</accession>
<proteinExistence type="predicted"/>
<evidence type="ECO:0000313" key="1">
    <source>
        <dbReference type="EMBL" id="KUG24937.1"/>
    </source>
</evidence>
<comment type="caution">
    <text evidence="1">The sequence shown here is derived from an EMBL/GenBank/DDBJ whole genome shotgun (WGS) entry which is preliminary data.</text>
</comment>
<dbReference type="EMBL" id="LNQE01000796">
    <property type="protein sequence ID" value="KUG24937.1"/>
    <property type="molecule type" value="Genomic_DNA"/>
</dbReference>
<name>A0A0W8FVW6_9ZZZZ</name>
<dbReference type="AlphaFoldDB" id="A0A0W8FVW6"/>
<gene>
    <name evidence="1" type="ORF">ASZ90_005253</name>
</gene>